<feature type="domain" description="CRAL-TRIO" evidence="4">
    <location>
        <begin position="131"/>
        <end position="288"/>
    </location>
</feature>
<dbReference type="OrthoDB" id="75724at2759"/>
<evidence type="ECO:0000313" key="6">
    <source>
        <dbReference type="Proteomes" id="UP001652741"/>
    </source>
</evidence>
<dbReference type="KEGG" id="sasa:106574402"/>
<feature type="transmembrane region" description="Helical" evidence="2">
    <location>
        <begin position="529"/>
        <end position="551"/>
    </location>
</feature>
<dbReference type="InterPro" id="IPR000535">
    <property type="entry name" value="MSP_dom"/>
</dbReference>
<dbReference type="PROSITE" id="PS50202">
    <property type="entry name" value="MSP"/>
    <property type="match status" value="1"/>
</dbReference>
<evidence type="ECO:0000256" key="3">
    <source>
        <dbReference type="SAM" id="SignalP"/>
    </source>
</evidence>
<dbReference type="InterPro" id="IPR013783">
    <property type="entry name" value="Ig-like_fold"/>
</dbReference>
<feature type="compositionally biased region" description="Basic and acidic residues" evidence="1">
    <location>
        <begin position="312"/>
        <end position="324"/>
    </location>
</feature>
<gene>
    <name evidence="7" type="primary">LOC106574402</name>
</gene>
<sequence length="559" mass="64431">MALWLLSIWSVSSSVTAEIVKHDGLLPPRQHVRHTSEPTGFGLLIMTDARSVLTEQDIQKKIQETRKRFCIEYAQDSSDKYDSRDVDRLWKDDVLVDGYLEWRHFVVEDTLKMIDESLQWRKEFKLNDINESSVQKSLFESGMHYLHGYDKEGNKLFWFRVKLHMKDVKMLTEKKRYVAFWLESYARREPGIPLTVIFDMSEAGLSCVDMDLIKYIINCFQVYYPRLLSKMLMYEMPWIMNAAWKMVKNMLSQDAIDKLKFVSKRDIQNYVDRENLPSYMGGTDPFKFSYPPLPDDIFQNPMSETGQEDDTESKNDDLEAKDTLEPSSPTLRTRNVYLVQDGDNEGSIRWKGSRRPTVTFKGTSLCISPDDELCFGHREGEKRCLIMLNNVTKNQVAFKVRTTAPEKYRVKPSSSSCGAGKSMEITVSLHGGSLCSPQDRFLIMAAEMEPCSGGGSTDLAQFWKGVPKAKIMEHRLRCRMLEGIKSALSPVTDRSHKMETNGYQDLHPTLLQLMASSSRLEQKMDHCLWWQKLLTVLVTALTALGFSALYIQYTGDWPF</sequence>
<evidence type="ECO:0000259" key="5">
    <source>
        <dbReference type="PROSITE" id="PS50202"/>
    </source>
</evidence>
<dbReference type="InterPro" id="IPR008962">
    <property type="entry name" value="PapD-like_sf"/>
</dbReference>
<dbReference type="Proteomes" id="UP001652741">
    <property type="component" value="Chromosome ssa16"/>
</dbReference>
<dbReference type="InterPro" id="IPR001251">
    <property type="entry name" value="CRAL-TRIO_dom"/>
</dbReference>
<keyword evidence="2" id="KW-1133">Transmembrane helix</keyword>
<evidence type="ECO:0000313" key="7">
    <source>
        <dbReference type="RefSeq" id="XP_014005734.1"/>
    </source>
</evidence>
<dbReference type="Gene3D" id="3.40.525.10">
    <property type="entry name" value="CRAL-TRIO lipid binding domain"/>
    <property type="match status" value="1"/>
</dbReference>
<dbReference type="Pfam" id="PF00650">
    <property type="entry name" value="CRAL_TRIO"/>
    <property type="match status" value="1"/>
</dbReference>
<dbReference type="InterPro" id="IPR036273">
    <property type="entry name" value="CRAL/TRIO_N_dom_sf"/>
</dbReference>
<dbReference type="SUPFAM" id="SSF52087">
    <property type="entry name" value="CRAL/TRIO domain"/>
    <property type="match status" value="1"/>
</dbReference>
<dbReference type="GO" id="GO:0140284">
    <property type="term" value="C:endoplasmic reticulum-endosome membrane contact site"/>
    <property type="evidence" value="ECO:0007669"/>
    <property type="project" value="TreeGrafter"/>
</dbReference>
<dbReference type="GeneID" id="106574402"/>
<proteinExistence type="predicted"/>
<keyword evidence="6" id="KW-1185">Reference proteome</keyword>
<dbReference type="GO" id="GO:0012505">
    <property type="term" value="C:endomembrane system"/>
    <property type="evidence" value="ECO:0007669"/>
    <property type="project" value="TreeGrafter"/>
</dbReference>
<keyword evidence="2" id="KW-0812">Transmembrane</keyword>
<dbReference type="CDD" id="cd00170">
    <property type="entry name" value="SEC14"/>
    <property type="match status" value="1"/>
</dbReference>
<dbReference type="SUPFAM" id="SSF46938">
    <property type="entry name" value="CRAL/TRIO N-terminal domain"/>
    <property type="match status" value="1"/>
</dbReference>
<protein>
    <submittedName>
        <fullName evidence="7">Motile sperm domain-containing protein 2 isoform X1</fullName>
    </submittedName>
</protein>
<feature type="domain" description="MSP" evidence="5">
    <location>
        <begin position="364"/>
        <end position="481"/>
    </location>
</feature>
<dbReference type="PROSITE" id="PS50191">
    <property type="entry name" value="CRAL_TRIO"/>
    <property type="match status" value="1"/>
</dbReference>
<organism evidence="6 7">
    <name type="scientific">Salmo salar</name>
    <name type="common">Atlantic salmon</name>
    <dbReference type="NCBI Taxonomy" id="8030"/>
    <lineage>
        <taxon>Eukaryota</taxon>
        <taxon>Metazoa</taxon>
        <taxon>Chordata</taxon>
        <taxon>Craniata</taxon>
        <taxon>Vertebrata</taxon>
        <taxon>Euteleostomi</taxon>
        <taxon>Actinopterygii</taxon>
        <taxon>Neopterygii</taxon>
        <taxon>Teleostei</taxon>
        <taxon>Protacanthopterygii</taxon>
        <taxon>Salmoniformes</taxon>
        <taxon>Salmonidae</taxon>
        <taxon>Salmoninae</taxon>
        <taxon>Salmo</taxon>
    </lineage>
</organism>
<evidence type="ECO:0000256" key="1">
    <source>
        <dbReference type="SAM" id="MobiDB-lite"/>
    </source>
</evidence>
<dbReference type="Gene3D" id="2.60.40.10">
    <property type="entry name" value="Immunoglobulins"/>
    <property type="match status" value="1"/>
</dbReference>
<dbReference type="Pfam" id="PF00635">
    <property type="entry name" value="Motile_Sperm"/>
    <property type="match status" value="1"/>
</dbReference>
<reference evidence="7" key="1">
    <citation type="submission" date="2025-08" db="UniProtKB">
        <authorList>
            <consortium name="RefSeq"/>
        </authorList>
    </citation>
    <scope>IDENTIFICATION</scope>
</reference>
<dbReference type="PANTHER" id="PTHR46384">
    <property type="entry name" value="MOTILE SPERM DOMAIN-CONTAINING PROTEIN 2"/>
    <property type="match status" value="1"/>
</dbReference>
<feature type="region of interest" description="Disordered" evidence="1">
    <location>
        <begin position="299"/>
        <end position="330"/>
    </location>
</feature>
<evidence type="ECO:0000259" key="4">
    <source>
        <dbReference type="PROSITE" id="PS50191"/>
    </source>
</evidence>
<feature type="signal peptide" evidence="3">
    <location>
        <begin position="1"/>
        <end position="17"/>
    </location>
</feature>
<dbReference type="PaxDb" id="8030-ENSSSAP00000091771"/>
<dbReference type="AlphaFoldDB" id="A0A1S3MRG6"/>
<dbReference type="InterPro" id="IPR053012">
    <property type="entry name" value="ER-organelle_contact"/>
</dbReference>
<accession>A0A1S3MRG6</accession>
<dbReference type="RefSeq" id="XP_014005734.1">
    <property type="nucleotide sequence ID" value="XM_014150259.2"/>
</dbReference>
<keyword evidence="2" id="KW-0472">Membrane</keyword>
<dbReference type="STRING" id="8030.ENSSSAP00000091771"/>
<dbReference type="Bgee" id="ENSSSAG00000071417">
    <property type="expression patterns" value="Expressed in gill filament and 19 other cell types or tissues"/>
</dbReference>
<dbReference type="PANTHER" id="PTHR46384:SF1">
    <property type="entry name" value="MOTILE SPERM DOMAIN-CONTAINING PROTEIN 2"/>
    <property type="match status" value="1"/>
</dbReference>
<feature type="chain" id="PRO_5010363468" evidence="3">
    <location>
        <begin position="18"/>
        <end position="559"/>
    </location>
</feature>
<dbReference type="SMART" id="SM00516">
    <property type="entry name" value="SEC14"/>
    <property type="match status" value="1"/>
</dbReference>
<evidence type="ECO:0000256" key="2">
    <source>
        <dbReference type="SAM" id="Phobius"/>
    </source>
</evidence>
<dbReference type="SUPFAM" id="SSF49354">
    <property type="entry name" value="PapD-like"/>
    <property type="match status" value="1"/>
</dbReference>
<keyword evidence="3" id="KW-0732">Signal</keyword>
<dbReference type="InterPro" id="IPR036865">
    <property type="entry name" value="CRAL-TRIO_dom_sf"/>
</dbReference>
<name>A0A1S3MRG6_SALSA</name>